<dbReference type="PANTHER" id="PTHR10887:SF341">
    <property type="entry name" value="NFX1-TYPE ZINC FINGER-CONTAINING PROTEIN 1"/>
    <property type="match status" value="1"/>
</dbReference>
<dbReference type="RefSeq" id="XP_004341006.1">
    <property type="nucleotide sequence ID" value="XM_004340958.1"/>
</dbReference>
<dbReference type="AlphaFoldDB" id="L8H143"/>
<accession>L8H143</accession>
<dbReference type="EMBL" id="KB007939">
    <property type="protein sequence ID" value="ELR18942.1"/>
    <property type="molecule type" value="Genomic_DNA"/>
</dbReference>
<dbReference type="InterPro" id="IPR041677">
    <property type="entry name" value="DNA2/NAM7_AAA_11"/>
</dbReference>
<proteinExistence type="predicted"/>
<dbReference type="Proteomes" id="UP000011083">
    <property type="component" value="Unassembled WGS sequence"/>
</dbReference>
<feature type="non-terminal residue" evidence="3">
    <location>
        <position position="1"/>
    </location>
</feature>
<dbReference type="GO" id="GO:0004386">
    <property type="term" value="F:helicase activity"/>
    <property type="evidence" value="ECO:0007669"/>
    <property type="project" value="InterPro"/>
</dbReference>
<dbReference type="SUPFAM" id="SSF52540">
    <property type="entry name" value="P-loop containing nucleoside triphosphate hydrolases"/>
    <property type="match status" value="1"/>
</dbReference>
<dbReference type="GO" id="GO:0031048">
    <property type="term" value="P:regulatory ncRNA-mediated heterochromatin formation"/>
    <property type="evidence" value="ECO:0007669"/>
    <property type="project" value="TreeGrafter"/>
</dbReference>
<sequence length="227" mass="25529">STLDFSLLKRGYVEPPPPKQLPAGRRQDRGDPLPARNPANSWPVLQPWPTFDSGLNESQLQAVRQALTNELALIQGPPGTGKTFVGLKIARLLLQTRQRTAPPILCVCYTNHALDQFLEGIYKFEKDVVRIGGRSSSTILGERNIMKLQLPYGHRLLGARWNIKRSCVDPSPRLVLPVTRFLTVMVYRQDEVSHAIVQCLENLRKERLSLSDLKKVAFPHHLRSLGG</sequence>
<evidence type="ECO:0000259" key="2">
    <source>
        <dbReference type="Pfam" id="PF13086"/>
    </source>
</evidence>
<dbReference type="VEuPathDB" id="AmoebaDB:ACA1_233300"/>
<dbReference type="OrthoDB" id="409395at2759"/>
<feature type="domain" description="DNA2/NAM7 helicase helicase" evidence="2">
    <location>
        <begin position="55"/>
        <end position="149"/>
    </location>
</feature>
<organism evidence="3 4">
    <name type="scientific">Acanthamoeba castellanii (strain ATCC 30010 / Neff)</name>
    <dbReference type="NCBI Taxonomy" id="1257118"/>
    <lineage>
        <taxon>Eukaryota</taxon>
        <taxon>Amoebozoa</taxon>
        <taxon>Discosea</taxon>
        <taxon>Longamoebia</taxon>
        <taxon>Centramoebida</taxon>
        <taxon>Acanthamoebidae</taxon>
        <taxon>Acanthamoeba</taxon>
    </lineage>
</organism>
<dbReference type="GeneID" id="14919711"/>
<gene>
    <name evidence="3" type="ORF">ACA1_233300</name>
</gene>
<dbReference type="InterPro" id="IPR027417">
    <property type="entry name" value="P-loop_NTPase"/>
</dbReference>
<dbReference type="PANTHER" id="PTHR10887">
    <property type="entry name" value="DNA2/NAM7 HELICASE FAMILY"/>
    <property type="match status" value="1"/>
</dbReference>
<evidence type="ECO:0000313" key="3">
    <source>
        <dbReference type="EMBL" id="ELR18942.1"/>
    </source>
</evidence>
<feature type="region of interest" description="Disordered" evidence="1">
    <location>
        <begin position="1"/>
        <end position="43"/>
    </location>
</feature>
<keyword evidence="4" id="KW-1185">Reference proteome</keyword>
<dbReference type="InterPro" id="IPR045055">
    <property type="entry name" value="DNA2/NAM7-like"/>
</dbReference>
<dbReference type="Gene3D" id="3.40.50.300">
    <property type="entry name" value="P-loop containing nucleotide triphosphate hydrolases"/>
    <property type="match status" value="1"/>
</dbReference>
<dbReference type="GO" id="GO:0031380">
    <property type="term" value="C:nuclear RNA-directed RNA polymerase complex"/>
    <property type="evidence" value="ECO:0007669"/>
    <property type="project" value="TreeGrafter"/>
</dbReference>
<dbReference type="KEGG" id="acan:ACA1_233300"/>
<dbReference type="Pfam" id="PF13086">
    <property type="entry name" value="AAA_11"/>
    <property type="match status" value="1"/>
</dbReference>
<name>L8H143_ACACF</name>
<evidence type="ECO:0000256" key="1">
    <source>
        <dbReference type="SAM" id="MobiDB-lite"/>
    </source>
</evidence>
<evidence type="ECO:0000313" key="4">
    <source>
        <dbReference type="Proteomes" id="UP000011083"/>
    </source>
</evidence>
<reference evidence="3 4" key="1">
    <citation type="journal article" date="2013" name="Genome Biol.">
        <title>Genome of Acanthamoeba castellanii highlights extensive lateral gene transfer and early evolution of tyrosine kinase signaling.</title>
        <authorList>
            <person name="Clarke M."/>
            <person name="Lohan A.J."/>
            <person name="Liu B."/>
            <person name="Lagkouvardos I."/>
            <person name="Roy S."/>
            <person name="Zafar N."/>
            <person name="Bertelli C."/>
            <person name="Schilde C."/>
            <person name="Kianianmomeni A."/>
            <person name="Burglin T.R."/>
            <person name="Frech C."/>
            <person name="Turcotte B."/>
            <person name="Kopec K.O."/>
            <person name="Synnott J.M."/>
            <person name="Choo C."/>
            <person name="Paponov I."/>
            <person name="Finkler A."/>
            <person name="Soon Heng Tan C."/>
            <person name="Hutchins A.P."/>
            <person name="Weinmeier T."/>
            <person name="Rattei T."/>
            <person name="Chu J.S."/>
            <person name="Gimenez G."/>
            <person name="Irimia M."/>
            <person name="Rigden D.J."/>
            <person name="Fitzpatrick D.A."/>
            <person name="Lorenzo-Morales J."/>
            <person name="Bateman A."/>
            <person name="Chiu C.H."/>
            <person name="Tang P."/>
            <person name="Hegemann P."/>
            <person name="Fromm H."/>
            <person name="Raoult D."/>
            <person name="Greub G."/>
            <person name="Miranda-Saavedra D."/>
            <person name="Chen N."/>
            <person name="Nash P."/>
            <person name="Ginger M.L."/>
            <person name="Horn M."/>
            <person name="Schaap P."/>
            <person name="Caler L."/>
            <person name="Loftus B."/>
        </authorList>
    </citation>
    <scope>NUCLEOTIDE SEQUENCE [LARGE SCALE GENOMIC DNA]</scope>
    <source>
        <strain evidence="3 4">Neff</strain>
    </source>
</reference>
<protein>
    <submittedName>
        <fullName evidence="3">DNAbinding protein smubp-2, putative</fullName>
    </submittedName>
</protein>